<dbReference type="InterPro" id="IPR003675">
    <property type="entry name" value="Rce1/LyrA-like_dom"/>
</dbReference>
<keyword evidence="3" id="KW-0482">Metalloprotease</keyword>
<dbReference type="EMBL" id="CP128355">
    <property type="protein sequence ID" value="XAF70749.1"/>
    <property type="molecule type" value="Genomic_DNA"/>
</dbReference>
<feature type="transmembrane region" description="Helical" evidence="1">
    <location>
        <begin position="12"/>
        <end position="39"/>
    </location>
</feature>
<feature type="transmembrane region" description="Helical" evidence="1">
    <location>
        <begin position="141"/>
        <end position="162"/>
    </location>
</feature>
<dbReference type="PANTHER" id="PTHR36435:SF1">
    <property type="entry name" value="CAAX AMINO TERMINAL PROTEASE FAMILY PROTEIN"/>
    <property type="match status" value="1"/>
</dbReference>
<feature type="transmembrane region" description="Helical" evidence="1">
    <location>
        <begin position="223"/>
        <end position="242"/>
    </location>
</feature>
<name>A0ABZ3ED24_9STAP</name>
<keyword evidence="1" id="KW-1133">Transmembrane helix</keyword>
<feature type="transmembrane region" description="Helical" evidence="1">
    <location>
        <begin position="94"/>
        <end position="114"/>
    </location>
</feature>
<evidence type="ECO:0000313" key="4">
    <source>
        <dbReference type="Proteomes" id="UP001436297"/>
    </source>
</evidence>
<dbReference type="EC" id="3.4.-.-" evidence="3"/>
<dbReference type="InterPro" id="IPR052710">
    <property type="entry name" value="CAAX_protease"/>
</dbReference>
<keyword evidence="4" id="KW-1185">Reference proteome</keyword>
<dbReference type="GO" id="GO:0008237">
    <property type="term" value="F:metallopeptidase activity"/>
    <property type="evidence" value="ECO:0007669"/>
    <property type="project" value="UniProtKB-KW"/>
</dbReference>
<protein>
    <submittedName>
        <fullName evidence="3">CPBP family intramembrane metalloprotease</fullName>
        <ecNumber evidence="3">3.4.-.-</ecNumber>
    </submittedName>
</protein>
<dbReference type="PANTHER" id="PTHR36435">
    <property type="entry name" value="SLR1288 PROTEIN"/>
    <property type="match status" value="1"/>
</dbReference>
<dbReference type="RefSeq" id="WP_251517843.1">
    <property type="nucleotide sequence ID" value="NZ_CP128355.1"/>
</dbReference>
<accession>A0ABZ3ED24</accession>
<gene>
    <name evidence="3" type="ORF">QQM35_01130</name>
</gene>
<organism evidence="3 4">
    <name type="scientific">Staphylococcus hsinchuensis</name>
    <dbReference type="NCBI Taxonomy" id="3051183"/>
    <lineage>
        <taxon>Bacteria</taxon>
        <taxon>Bacillati</taxon>
        <taxon>Bacillota</taxon>
        <taxon>Bacilli</taxon>
        <taxon>Bacillales</taxon>
        <taxon>Staphylococcaceae</taxon>
        <taxon>Staphylococcus</taxon>
    </lineage>
</organism>
<feature type="domain" description="CAAX prenyl protease 2/Lysostaphin resistance protein A-like" evidence="2">
    <location>
        <begin position="143"/>
        <end position="235"/>
    </location>
</feature>
<evidence type="ECO:0000256" key="1">
    <source>
        <dbReference type="SAM" id="Phobius"/>
    </source>
</evidence>
<evidence type="ECO:0000259" key="2">
    <source>
        <dbReference type="Pfam" id="PF02517"/>
    </source>
</evidence>
<proteinExistence type="predicted"/>
<dbReference type="Pfam" id="PF02517">
    <property type="entry name" value="Rce1-like"/>
    <property type="match status" value="1"/>
</dbReference>
<keyword evidence="3" id="KW-0378">Hydrolase</keyword>
<keyword evidence="1" id="KW-0472">Membrane</keyword>
<keyword evidence="1" id="KW-0812">Transmembrane</keyword>
<feature type="transmembrane region" description="Helical" evidence="1">
    <location>
        <begin position="199"/>
        <end position="216"/>
    </location>
</feature>
<feature type="transmembrane region" description="Helical" evidence="1">
    <location>
        <begin position="174"/>
        <end position="193"/>
    </location>
</feature>
<sequence length="243" mass="27903">MTSWKQKFEKLNGYDFLTIPILIVSLIILSLLGMGYRLYFVGEISKQQEVMFGAIIQLMSYIIVILSIYLIHFERIDEFVRCIRYQLSYIKQHIVLLVIVFIGLYVLTYCYNALIQFMPGKMQFNETQNELKLSVLFDNPTFLPITFIFVVIAAPMIEEFIFRHLIIGELGKIFNYYIMGVVSAVLFTLIHVTGAHSPLEFGSYIILASGLVLVYLKSGRKLGASLFIHALNNFVAFVISAFF</sequence>
<feature type="transmembrane region" description="Helical" evidence="1">
    <location>
        <begin position="51"/>
        <end position="73"/>
    </location>
</feature>
<dbReference type="Proteomes" id="UP001436297">
    <property type="component" value="Chromosome"/>
</dbReference>
<evidence type="ECO:0000313" key="3">
    <source>
        <dbReference type="EMBL" id="XAF70749.1"/>
    </source>
</evidence>
<reference evidence="3 4" key="1">
    <citation type="journal article" date="2024" name="Pathogens">
        <title>Staphylococcus hsinchuensis sp. nov., Isolated from Soymilk.</title>
        <authorList>
            <person name="Wang Y.T."/>
            <person name="Lin Y.C."/>
            <person name="Hsieh Y.H."/>
            <person name="Lin Y.T."/>
            <person name="Hamada M."/>
            <person name="Chen C.C."/>
            <person name="Liou J.S."/>
            <person name="Lee A.Y."/>
            <person name="Zhang W.L."/>
            <person name="Chen Y.T."/>
            <person name="Huang C.H."/>
        </authorList>
    </citation>
    <scope>NUCLEOTIDE SEQUENCE [LARGE SCALE GENOMIC DNA]</scope>
    <source>
        <strain evidence="3 4">H164</strain>
    </source>
</reference>
<keyword evidence="3" id="KW-0645">Protease</keyword>